<reference evidence="1 2" key="1">
    <citation type="journal article" date="2009" name="Nature">
        <title>Evolution of pathogenicity and sexual reproduction in eight Candida genomes.</title>
        <authorList>
            <person name="Butler G."/>
            <person name="Rasmussen M.D."/>
            <person name="Lin M.F."/>
            <person name="Santos M.A."/>
            <person name="Sakthikumar S."/>
            <person name="Munro C.A."/>
            <person name="Rheinbay E."/>
            <person name="Grabherr M."/>
            <person name="Forche A."/>
            <person name="Reedy J.L."/>
            <person name="Agrafioti I."/>
            <person name="Arnaud M.B."/>
            <person name="Bates S."/>
            <person name="Brown A.J."/>
            <person name="Brunke S."/>
            <person name="Costanzo M.C."/>
            <person name="Fitzpatrick D.A."/>
            <person name="de Groot P.W."/>
            <person name="Harris D."/>
            <person name="Hoyer L.L."/>
            <person name="Hube B."/>
            <person name="Klis F.M."/>
            <person name="Kodira C."/>
            <person name="Lennard N."/>
            <person name="Logue M.E."/>
            <person name="Martin R."/>
            <person name="Neiman A.M."/>
            <person name="Nikolaou E."/>
            <person name="Quail M.A."/>
            <person name="Quinn J."/>
            <person name="Santos M.C."/>
            <person name="Schmitzberger F.F."/>
            <person name="Sherlock G."/>
            <person name="Shah P."/>
            <person name="Silverstein K.A."/>
            <person name="Skrzypek M.S."/>
            <person name="Soll D."/>
            <person name="Staggs R."/>
            <person name="Stansfield I."/>
            <person name="Stumpf M.P."/>
            <person name="Sudbery P.E."/>
            <person name="Srikantha T."/>
            <person name="Zeng Q."/>
            <person name="Berman J."/>
            <person name="Berriman M."/>
            <person name="Heitman J."/>
            <person name="Gow N.A."/>
            <person name="Lorenz M.C."/>
            <person name="Birren B.W."/>
            <person name="Kellis M."/>
            <person name="Cuomo C.A."/>
        </authorList>
    </citation>
    <scope>NUCLEOTIDE SEQUENCE [LARGE SCALE GENOMIC DNA]</scope>
    <source>
        <strain evidence="2">ATCC 6260 / CBS 566 / DSM 6381 / JCM 1539 / NBRC 10279 / NRRL Y-324</strain>
    </source>
</reference>
<evidence type="ECO:0000313" key="1">
    <source>
        <dbReference type="EMBL" id="EDK41227.2"/>
    </source>
</evidence>
<proteinExistence type="predicted"/>
<dbReference type="VEuPathDB" id="FungiDB:PGUG_05326"/>
<evidence type="ECO:0000313" key="2">
    <source>
        <dbReference type="Proteomes" id="UP000001997"/>
    </source>
</evidence>
<dbReference type="RefSeq" id="XP_001482305.2">
    <property type="nucleotide sequence ID" value="XM_001482255.1"/>
</dbReference>
<dbReference type="HOGENOM" id="CLU_665827_0_0_1"/>
<name>A5DPX5_PICGU</name>
<protein>
    <submittedName>
        <fullName evidence="1">Uncharacterized protein</fullName>
    </submittedName>
</protein>
<gene>
    <name evidence="1" type="ORF">PGUG_05326</name>
</gene>
<dbReference type="AlphaFoldDB" id="A5DPX5"/>
<sequence length="413" mass="46070">MVNNERHEIKSDVNEHPVHRCVQELKISYNQVTVGGAKVGLLYTSMEGSGASSGKFQHFPAFGDAVVQFFGYSREHHGVSAQLNVVFSSGCNFSSFGLTEKMDFSGTAAHHHNRNLIRLKHFAGNNVNSTNVQNATIGEESLLDKSLIIGLPYIKWCFAKPLLEDFIVVLNVCVQELRNNVVGQSSGKVCNAEAGIDLTKSLNNLGLLCFGKKTGDFLHHGSDECNQPVFGFFPFFSDVQEYFTNWSSLQLFKSFGKFGSTGFMFRGHELSSSFQVLLDWFPSTSLLSHLQLSLSQFFSSFFRQKSSIRRTGPIVNHIRHIFIHLCLSDRLECSVSYIGTGPHGCTNTFTDWRIPCFHSHFSNSLCCLSCNFSCGRTTLLGLVERLFSFFERIGIGNPTGLILKCLDILSKFT</sequence>
<dbReference type="InParanoid" id="A5DPX5"/>
<dbReference type="Proteomes" id="UP000001997">
    <property type="component" value="Unassembled WGS sequence"/>
</dbReference>
<dbReference type="GeneID" id="5124070"/>
<accession>A5DPX5</accession>
<dbReference type="KEGG" id="pgu:PGUG_05326"/>
<organism evidence="1 2">
    <name type="scientific">Meyerozyma guilliermondii (strain ATCC 6260 / CBS 566 / DSM 6381 / JCM 1539 / NBRC 10279 / NRRL Y-324)</name>
    <name type="common">Yeast</name>
    <name type="synonym">Candida guilliermondii</name>
    <dbReference type="NCBI Taxonomy" id="294746"/>
    <lineage>
        <taxon>Eukaryota</taxon>
        <taxon>Fungi</taxon>
        <taxon>Dikarya</taxon>
        <taxon>Ascomycota</taxon>
        <taxon>Saccharomycotina</taxon>
        <taxon>Pichiomycetes</taxon>
        <taxon>Debaryomycetaceae</taxon>
        <taxon>Meyerozyma</taxon>
    </lineage>
</organism>
<dbReference type="EMBL" id="CH408161">
    <property type="protein sequence ID" value="EDK41227.2"/>
    <property type="molecule type" value="Genomic_DNA"/>
</dbReference>
<keyword evidence="2" id="KW-1185">Reference proteome</keyword>